<protein>
    <submittedName>
        <fullName evidence="1">Uncharacterized protein</fullName>
    </submittedName>
</protein>
<evidence type="ECO:0000313" key="2">
    <source>
        <dbReference type="Proteomes" id="UP001201980"/>
    </source>
</evidence>
<comment type="caution">
    <text evidence="1">The sequence shown here is derived from an EMBL/GenBank/DDBJ whole genome shotgun (WGS) entry which is preliminary data.</text>
</comment>
<dbReference type="AlphaFoldDB" id="A0AAD5RY55"/>
<name>A0AAD5RY55_9PEZI</name>
<gene>
    <name evidence="1" type="ORF">MKZ38_010748</name>
</gene>
<accession>A0AAD5RY55</accession>
<reference evidence="1" key="1">
    <citation type="submission" date="2022-07" db="EMBL/GenBank/DDBJ databases">
        <title>Draft genome sequence of Zalerion maritima ATCC 34329, a (micro)plastics degrading marine fungus.</title>
        <authorList>
            <person name="Paco A."/>
            <person name="Goncalves M.F.M."/>
            <person name="Rocha-Santos T.A.P."/>
            <person name="Alves A."/>
        </authorList>
    </citation>
    <scope>NUCLEOTIDE SEQUENCE</scope>
    <source>
        <strain evidence="1">ATCC 34329</strain>
    </source>
</reference>
<proteinExistence type="predicted"/>
<organism evidence="1 2">
    <name type="scientific">Zalerion maritima</name>
    <dbReference type="NCBI Taxonomy" id="339359"/>
    <lineage>
        <taxon>Eukaryota</taxon>
        <taxon>Fungi</taxon>
        <taxon>Dikarya</taxon>
        <taxon>Ascomycota</taxon>
        <taxon>Pezizomycotina</taxon>
        <taxon>Sordariomycetes</taxon>
        <taxon>Lulworthiomycetidae</taxon>
        <taxon>Lulworthiales</taxon>
        <taxon>Lulworthiaceae</taxon>
        <taxon>Zalerion</taxon>
    </lineage>
</organism>
<dbReference type="Proteomes" id="UP001201980">
    <property type="component" value="Unassembled WGS sequence"/>
</dbReference>
<keyword evidence="2" id="KW-1185">Reference proteome</keyword>
<sequence>MRGPKMGKAGSRAISYIPENKEITISVSDKEHSFERSSFIQYVWIDRLDSPCMVCGSDFVDEPSLRTVTFSNIRGLSRNSALKVVNRHLSCLKSQKIIYHPVSHVWDSTVPEAHLKRVSAR</sequence>
<dbReference type="EMBL" id="JAKWBI020000009">
    <property type="protein sequence ID" value="KAJ2906757.1"/>
    <property type="molecule type" value="Genomic_DNA"/>
</dbReference>
<evidence type="ECO:0000313" key="1">
    <source>
        <dbReference type="EMBL" id="KAJ2906757.1"/>
    </source>
</evidence>